<dbReference type="SUPFAM" id="SSF46785">
    <property type="entry name" value="Winged helix' DNA-binding domain"/>
    <property type="match status" value="1"/>
</dbReference>
<dbReference type="InterPro" id="IPR002831">
    <property type="entry name" value="Tscrpt_reg_TrmB_N"/>
</dbReference>
<dbReference type="InterPro" id="IPR036390">
    <property type="entry name" value="WH_DNA-bd_sf"/>
</dbReference>
<comment type="caution">
    <text evidence="2">The sequence shown here is derived from an EMBL/GenBank/DDBJ whole genome shotgun (WGS) entry which is preliminary data.</text>
</comment>
<accession>A0A0G1YHG4</accession>
<dbReference type="Gene3D" id="1.10.10.10">
    <property type="entry name" value="Winged helix-like DNA-binding domain superfamily/Winged helix DNA-binding domain"/>
    <property type="match status" value="1"/>
</dbReference>
<protein>
    <submittedName>
        <fullName evidence="2">Sugar-specific transcriptional regulator TrmB family</fullName>
    </submittedName>
</protein>
<evidence type="ECO:0000259" key="1">
    <source>
        <dbReference type="Pfam" id="PF01978"/>
    </source>
</evidence>
<dbReference type="AlphaFoldDB" id="A0A0G1YHG4"/>
<dbReference type="PANTHER" id="PTHR34293">
    <property type="entry name" value="HTH-TYPE TRANSCRIPTIONAL REGULATOR TRMBL2"/>
    <property type="match status" value="1"/>
</dbReference>
<reference evidence="2 3" key="1">
    <citation type="journal article" date="2015" name="Nature">
        <title>rRNA introns, odd ribosomes, and small enigmatic genomes across a large radiation of phyla.</title>
        <authorList>
            <person name="Brown C.T."/>
            <person name="Hug L.A."/>
            <person name="Thomas B.C."/>
            <person name="Sharon I."/>
            <person name="Castelle C.J."/>
            <person name="Singh A."/>
            <person name="Wilkins M.J."/>
            <person name="Williams K.H."/>
            <person name="Banfield J.F."/>
        </authorList>
    </citation>
    <scope>NUCLEOTIDE SEQUENCE [LARGE SCALE GENOMIC DNA]</scope>
</reference>
<evidence type="ECO:0000313" key="3">
    <source>
        <dbReference type="Proteomes" id="UP000033870"/>
    </source>
</evidence>
<sequence length="244" mass="27497">MDLNTLKKIGFSDKAVTVYLSLLKLGPSSVRVLAESCSLNRGTTYDSLKWLEEQKLVSFYQKESRQHFVAEPPSKLLALLREREADLSQAGRELHRAVPELEALYNRGGNRPVARYFSAAELPEILEDVLSTCEANGETGYRIYSAERLRDHLYRDFSTFSDVRLAKGVGVKVIALGEGGELRGLDERKWLPHSDNLDTYIIIYPGKTAYISLNAQNDPVGVVIENEGVCATQTRIFDELWNRL</sequence>
<gene>
    <name evidence="2" type="ORF">UY92_C0005G0042</name>
</gene>
<dbReference type="InterPro" id="IPR036388">
    <property type="entry name" value="WH-like_DNA-bd_sf"/>
</dbReference>
<feature type="domain" description="Transcription regulator TrmB N-terminal" evidence="1">
    <location>
        <begin position="6"/>
        <end position="72"/>
    </location>
</feature>
<proteinExistence type="predicted"/>
<dbReference type="InterPro" id="IPR051797">
    <property type="entry name" value="TrmB-like"/>
</dbReference>
<dbReference type="EMBL" id="LCRX01000005">
    <property type="protein sequence ID" value="KKW42620.1"/>
    <property type="molecule type" value="Genomic_DNA"/>
</dbReference>
<name>A0A0G1YHG4_9BACT</name>
<dbReference type="Pfam" id="PF01978">
    <property type="entry name" value="TrmB"/>
    <property type="match status" value="1"/>
</dbReference>
<dbReference type="PANTHER" id="PTHR34293:SF1">
    <property type="entry name" value="HTH-TYPE TRANSCRIPTIONAL REGULATOR TRMBL2"/>
    <property type="match status" value="1"/>
</dbReference>
<dbReference type="Proteomes" id="UP000033870">
    <property type="component" value="Unassembled WGS sequence"/>
</dbReference>
<evidence type="ECO:0000313" key="2">
    <source>
        <dbReference type="EMBL" id="KKW42620.1"/>
    </source>
</evidence>
<organism evidence="2 3">
    <name type="scientific">Candidatus Magasanikbacteria bacterium GW2011_GWA2_56_11</name>
    <dbReference type="NCBI Taxonomy" id="1619044"/>
    <lineage>
        <taxon>Bacteria</taxon>
        <taxon>Candidatus Magasanikiibacteriota</taxon>
    </lineage>
</organism>
<dbReference type="STRING" id="1619044.UY92_C0005G0042"/>